<dbReference type="SUPFAM" id="SSF55920">
    <property type="entry name" value="Creatinase/aminopeptidase"/>
    <property type="match status" value="1"/>
</dbReference>
<dbReference type="PROSITE" id="PS00491">
    <property type="entry name" value="PROLINE_PEPTIDASE"/>
    <property type="match status" value="1"/>
</dbReference>
<gene>
    <name evidence="9" type="ORF">ABOZ73_00470</name>
</gene>
<dbReference type="AlphaFoldDB" id="A0AB39KTH5"/>
<organism evidence="9">
    <name type="scientific">Caulobacter sp. 73W</name>
    <dbReference type="NCBI Taxonomy" id="3161137"/>
    <lineage>
        <taxon>Bacteria</taxon>
        <taxon>Pseudomonadati</taxon>
        <taxon>Pseudomonadota</taxon>
        <taxon>Alphaproteobacteria</taxon>
        <taxon>Caulobacterales</taxon>
        <taxon>Caulobacteraceae</taxon>
        <taxon>Caulobacter</taxon>
    </lineage>
</organism>
<dbReference type="PROSITE" id="PS51318">
    <property type="entry name" value="TAT"/>
    <property type="match status" value="1"/>
</dbReference>
<keyword evidence="4" id="KW-0482">Metalloprotease</keyword>
<evidence type="ECO:0000256" key="6">
    <source>
        <dbReference type="SAM" id="SignalP"/>
    </source>
</evidence>
<dbReference type="Pfam" id="PF01321">
    <property type="entry name" value="Creatinase_N"/>
    <property type="match status" value="1"/>
</dbReference>
<dbReference type="Gene3D" id="3.90.230.10">
    <property type="entry name" value="Creatinase/methionine aminopeptidase superfamily"/>
    <property type="match status" value="1"/>
</dbReference>
<comment type="similarity">
    <text evidence="5">Belongs to the peptidase M24B family.</text>
</comment>
<evidence type="ECO:0000256" key="4">
    <source>
        <dbReference type="ARBA" id="ARBA00023049"/>
    </source>
</evidence>
<dbReference type="PANTHER" id="PTHR46112:SF3">
    <property type="entry name" value="AMINOPEPTIDASE YPDF"/>
    <property type="match status" value="1"/>
</dbReference>
<feature type="domain" description="Creatinase N-terminal" evidence="8">
    <location>
        <begin position="44"/>
        <end position="178"/>
    </location>
</feature>
<dbReference type="InterPro" id="IPR001131">
    <property type="entry name" value="Peptidase_M24B_aminopep-P_CS"/>
</dbReference>
<evidence type="ECO:0000259" key="7">
    <source>
        <dbReference type="Pfam" id="PF00557"/>
    </source>
</evidence>
<keyword evidence="2 5" id="KW-0479">Metal-binding</keyword>
<keyword evidence="1" id="KW-0645">Protease</keyword>
<dbReference type="GO" id="GO:0046872">
    <property type="term" value="F:metal ion binding"/>
    <property type="evidence" value="ECO:0007669"/>
    <property type="project" value="UniProtKB-KW"/>
</dbReference>
<accession>A0AB39KTH5</accession>
<dbReference type="InterPro" id="IPR036005">
    <property type="entry name" value="Creatinase/aminopeptidase-like"/>
</dbReference>
<keyword evidence="3" id="KW-0378">Hydrolase</keyword>
<evidence type="ECO:0000256" key="5">
    <source>
        <dbReference type="RuleBase" id="RU000590"/>
    </source>
</evidence>
<proteinExistence type="inferred from homology"/>
<name>A0AB39KTH5_9CAUL</name>
<dbReference type="PANTHER" id="PTHR46112">
    <property type="entry name" value="AMINOPEPTIDASE"/>
    <property type="match status" value="1"/>
</dbReference>
<evidence type="ECO:0000256" key="2">
    <source>
        <dbReference type="ARBA" id="ARBA00022723"/>
    </source>
</evidence>
<protein>
    <submittedName>
        <fullName evidence="9">Xaa-Pro peptidase family protein</fullName>
    </submittedName>
</protein>
<dbReference type="InterPro" id="IPR050659">
    <property type="entry name" value="Peptidase_M24B"/>
</dbReference>
<keyword evidence="6" id="KW-0732">Signal</keyword>
<dbReference type="Pfam" id="PF00557">
    <property type="entry name" value="Peptidase_M24"/>
    <property type="match status" value="1"/>
</dbReference>
<dbReference type="InterPro" id="IPR000587">
    <property type="entry name" value="Creatinase_N"/>
</dbReference>
<evidence type="ECO:0000259" key="8">
    <source>
        <dbReference type="Pfam" id="PF01321"/>
    </source>
</evidence>
<dbReference type="SUPFAM" id="SSF53092">
    <property type="entry name" value="Creatinase/prolidase N-terminal domain"/>
    <property type="match status" value="1"/>
</dbReference>
<dbReference type="GO" id="GO:0006508">
    <property type="term" value="P:proteolysis"/>
    <property type="evidence" value="ECO:0007669"/>
    <property type="project" value="UniProtKB-KW"/>
</dbReference>
<dbReference type="InterPro" id="IPR029149">
    <property type="entry name" value="Creatin/AminoP/Spt16_N"/>
</dbReference>
<dbReference type="EMBL" id="CP158375">
    <property type="protein sequence ID" value="XDO96939.1"/>
    <property type="molecule type" value="Genomic_DNA"/>
</dbReference>
<dbReference type="Gene3D" id="3.40.350.10">
    <property type="entry name" value="Creatinase/prolidase N-terminal domain"/>
    <property type="match status" value="1"/>
</dbReference>
<reference evidence="9" key="1">
    <citation type="submission" date="2024-06" db="EMBL/GenBank/DDBJ databases">
        <title>Caulobacter inopinatus, sp. nov.</title>
        <authorList>
            <person name="Donachie S.P."/>
        </authorList>
    </citation>
    <scope>NUCLEOTIDE SEQUENCE</scope>
    <source>
        <strain evidence="9">73W</strain>
    </source>
</reference>
<evidence type="ECO:0000313" key="9">
    <source>
        <dbReference type="EMBL" id="XDO96939.1"/>
    </source>
</evidence>
<dbReference type="RefSeq" id="WP_369059840.1">
    <property type="nucleotide sequence ID" value="NZ_CP158375.1"/>
</dbReference>
<evidence type="ECO:0000256" key="3">
    <source>
        <dbReference type="ARBA" id="ARBA00022801"/>
    </source>
</evidence>
<evidence type="ECO:0000256" key="1">
    <source>
        <dbReference type="ARBA" id="ARBA00022670"/>
    </source>
</evidence>
<feature type="domain" description="Peptidase M24" evidence="7">
    <location>
        <begin position="186"/>
        <end position="390"/>
    </location>
</feature>
<dbReference type="GO" id="GO:0008237">
    <property type="term" value="F:metallopeptidase activity"/>
    <property type="evidence" value="ECO:0007669"/>
    <property type="project" value="UniProtKB-KW"/>
</dbReference>
<sequence>MDAKRFSIHRRGLMAGLAAAAATPGFALAKARPAPISAAERAGRIAKAQRLLQQSGLAALIVEPGSSMIYFCGVSWWLSERPTLLMIPREGPAEMITPAFEEDRLRELLAIAADVRVWNEHEDPYALAAGWLMDRKLGGAKLAFDAGVRHFVSDGILKAAPGASGVSGAAIVDACRMIKSPAEIALMQAATDITIAAYRKVGGAIAIGMTRQDITGAMHAAMAAGGGATPAGEATVDAATSFPHGSTKPQVVRSGSVVLMDFGCTVEGYHADVSRTCVIGEPAAAVRTVWEDVRKGQDAAFAAARLGRPAGEVDDAVRAFYATRGYAPGYGTPGLTHRTGHGIGLDVHEPVNFVHGEKTLLAAGMCFSNEPGIYDPGRFGVRIEDCLYMTAQGPRWFSEPPPSIDTPFGP</sequence>
<dbReference type="InterPro" id="IPR000994">
    <property type="entry name" value="Pept_M24"/>
</dbReference>
<feature type="chain" id="PRO_5044325121" evidence="6">
    <location>
        <begin position="30"/>
        <end position="410"/>
    </location>
</feature>
<feature type="signal peptide" evidence="6">
    <location>
        <begin position="1"/>
        <end position="29"/>
    </location>
</feature>
<dbReference type="InterPro" id="IPR006311">
    <property type="entry name" value="TAT_signal"/>
</dbReference>